<dbReference type="InterPro" id="IPR037123">
    <property type="entry name" value="PRibGlycinamide_synth_C_sf"/>
</dbReference>
<evidence type="ECO:0000256" key="10">
    <source>
        <dbReference type="ARBA" id="ARBA00023211"/>
    </source>
</evidence>
<comment type="pathway">
    <text evidence="3 14">Purine metabolism; IMP biosynthesis via de novo pathway; N(1)-(5-phospho-D-ribosyl)glycinamide from 5-phospho-alpha-D-ribose 1-diphosphate: step 2/2.</text>
</comment>
<comment type="similarity">
    <text evidence="11 14">Belongs to the GARS family.</text>
</comment>
<comment type="catalytic activity">
    <reaction evidence="14">
        <text>5-phospho-beta-D-ribosylamine + glycine + ATP = N(1)-(5-phospho-beta-D-ribosyl)glycinamide + ADP + phosphate + H(+)</text>
        <dbReference type="Rhea" id="RHEA:17453"/>
        <dbReference type="ChEBI" id="CHEBI:15378"/>
        <dbReference type="ChEBI" id="CHEBI:30616"/>
        <dbReference type="ChEBI" id="CHEBI:43474"/>
        <dbReference type="ChEBI" id="CHEBI:57305"/>
        <dbReference type="ChEBI" id="CHEBI:58681"/>
        <dbReference type="ChEBI" id="CHEBI:143788"/>
        <dbReference type="ChEBI" id="CHEBI:456216"/>
        <dbReference type="EC" id="6.3.4.13"/>
    </reaction>
</comment>
<keyword evidence="6" id="KW-0479">Metal-binding</keyword>
<comment type="cofactor">
    <cofactor evidence="1">
        <name>Mn(2+)</name>
        <dbReference type="ChEBI" id="CHEBI:29035"/>
    </cofactor>
</comment>
<dbReference type="GO" id="GO:0005524">
    <property type="term" value="F:ATP binding"/>
    <property type="evidence" value="ECO:0007669"/>
    <property type="project" value="UniProtKB-UniRule"/>
</dbReference>
<evidence type="ECO:0000256" key="2">
    <source>
        <dbReference type="ARBA" id="ARBA00001946"/>
    </source>
</evidence>
<dbReference type="PANTHER" id="PTHR43472">
    <property type="entry name" value="PHOSPHORIBOSYLAMINE--GLYCINE LIGASE"/>
    <property type="match status" value="1"/>
</dbReference>
<evidence type="ECO:0000256" key="3">
    <source>
        <dbReference type="ARBA" id="ARBA00005174"/>
    </source>
</evidence>
<dbReference type="InterPro" id="IPR013815">
    <property type="entry name" value="ATP_grasp_subdomain_1"/>
</dbReference>
<reference evidence="17" key="1">
    <citation type="submission" date="2020-07" db="EMBL/GenBank/DDBJ databases">
        <title>Huge and variable diversity of episymbiotic CPR bacteria and DPANN archaea in groundwater ecosystems.</title>
        <authorList>
            <person name="He C.Y."/>
            <person name="Keren R."/>
            <person name="Whittaker M."/>
            <person name="Farag I.F."/>
            <person name="Doudna J."/>
            <person name="Cate J.H.D."/>
            <person name="Banfield J.F."/>
        </authorList>
    </citation>
    <scope>NUCLEOTIDE SEQUENCE</scope>
    <source>
        <strain evidence="17">NC_groundwater_972_Pr1_S-0.2um_49_27</strain>
    </source>
</reference>
<dbReference type="InterPro" id="IPR000115">
    <property type="entry name" value="PRibGlycinamide_synth"/>
</dbReference>
<dbReference type="Gene3D" id="3.30.470.20">
    <property type="entry name" value="ATP-grasp fold, B domain"/>
    <property type="match status" value="1"/>
</dbReference>
<dbReference type="PANTHER" id="PTHR43472:SF1">
    <property type="entry name" value="PHOSPHORIBOSYLAMINE--GLYCINE LIGASE, CHLOROPLASTIC"/>
    <property type="match status" value="1"/>
</dbReference>
<evidence type="ECO:0000256" key="6">
    <source>
        <dbReference type="ARBA" id="ARBA00022723"/>
    </source>
</evidence>
<dbReference type="GO" id="GO:0006189">
    <property type="term" value="P:'de novo' IMP biosynthetic process"/>
    <property type="evidence" value="ECO:0007669"/>
    <property type="project" value="UniProtKB-UniRule"/>
</dbReference>
<dbReference type="Gene3D" id="3.30.1490.20">
    <property type="entry name" value="ATP-grasp fold, A domain"/>
    <property type="match status" value="1"/>
</dbReference>
<comment type="cofactor">
    <cofactor evidence="2">
        <name>Mg(2+)</name>
        <dbReference type="ChEBI" id="CHEBI:18420"/>
    </cofactor>
</comment>
<evidence type="ECO:0000256" key="15">
    <source>
        <dbReference type="PROSITE-ProRule" id="PRU00409"/>
    </source>
</evidence>
<proteinExistence type="inferred from homology"/>
<gene>
    <name evidence="14 17" type="primary">purD</name>
    <name evidence="17" type="ORF">HY220_00615</name>
</gene>
<feature type="domain" description="ATP-grasp" evidence="16">
    <location>
        <begin position="109"/>
        <end position="315"/>
    </location>
</feature>
<dbReference type="SMART" id="SM01210">
    <property type="entry name" value="GARS_C"/>
    <property type="match status" value="1"/>
</dbReference>
<dbReference type="AlphaFoldDB" id="A0A9D6LSF3"/>
<dbReference type="InterPro" id="IPR011054">
    <property type="entry name" value="Rudment_hybrid_motif"/>
</dbReference>
<dbReference type="GO" id="GO:0046872">
    <property type="term" value="F:metal ion binding"/>
    <property type="evidence" value="ECO:0007669"/>
    <property type="project" value="UniProtKB-KW"/>
</dbReference>
<evidence type="ECO:0000256" key="11">
    <source>
        <dbReference type="ARBA" id="ARBA00038345"/>
    </source>
</evidence>
<dbReference type="FunFam" id="3.30.470.20:FF:000018">
    <property type="entry name" value="Trifunctional purine biosynthetic protein adenosine-3"/>
    <property type="match status" value="1"/>
</dbReference>
<evidence type="ECO:0000313" key="17">
    <source>
        <dbReference type="EMBL" id="MBI3627241.1"/>
    </source>
</evidence>
<dbReference type="FunFam" id="3.40.50.20:FF:000006">
    <property type="entry name" value="Phosphoribosylamine--glycine ligase, chloroplastic"/>
    <property type="match status" value="1"/>
</dbReference>
<dbReference type="InterPro" id="IPR016185">
    <property type="entry name" value="PreATP-grasp_dom_sf"/>
</dbReference>
<dbReference type="InterPro" id="IPR020562">
    <property type="entry name" value="PRibGlycinamide_synth_N"/>
</dbReference>
<dbReference type="InterPro" id="IPR020561">
    <property type="entry name" value="PRibGlycinamid_synth_ATP-grasp"/>
</dbReference>
<keyword evidence="9 15" id="KW-0067">ATP-binding</keyword>
<dbReference type="PROSITE" id="PS50975">
    <property type="entry name" value="ATP_GRASP"/>
    <property type="match status" value="1"/>
</dbReference>
<dbReference type="FunFam" id="3.90.600.10:FF:000001">
    <property type="entry name" value="Trifunctional purine biosynthetic protein adenosine-3"/>
    <property type="match status" value="1"/>
</dbReference>
<dbReference type="GO" id="GO:0004637">
    <property type="term" value="F:phosphoribosylamine-glycine ligase activity"/>
    <property type="evidence" value="ECO:0007669"/>
    <property type="project" value="UniProtKB-UniRule"/>
</dbReference>
<dbReference type="EC" id="6.3.4.13" evidence="4 14"/>
<dbReference type="SMART" id="SM01209">
    <property type="entry name" value="GARS_A"/>
    <property type="match status" value="1"/>
</dbReference>
<dbReference type="Pfam" id="PF02844">
    <property type="entry name" value="GARS_N"/>
    <property type="match status" value="1"/>
</dbReference>
<dbReference type="InterPro" id="IPR020559">
    <property type="entry name" value="PRibGlycinamide_synth_CS"/>
</dbReference>
<evidence type="ECO:0000256" key="13">
    <source>
        <dbReference type="ARBA" id="ARBA00042864"/>
    </source>
</evidence>
<dbReference type="InterPro" id="IPR020560">
    <property type="entry name" value="PRibGlycinamide_synth_C-dom"/>
</dbReference>
<dbReference type="EMBL" id="JACQCQ010000002">
    <property type="protein sequence ID" value="MBI3627241.1"/>
    <property type="molecule type" value="Genomic_DNA"/>
</dbReference>
<dbReference type="GO" id="GO:0009113">
    <property type="term" value="P:purine nucleobase biosynthetic process"/>
    <property type="evidence" value="ECO:0007669"/>
    <property type="project" value="InterPro"/>
</dbReference>
<dbReference type="NCBIfam" id="TIGR00877">
    <property type="entry name" value="purD"/>
    <property type="match status" value="1"/>
</dbReference>
<evidence type="ECO:0000256" key="7">
    <source>
        <dbReference type="ARBA" id="ARBA00022741"/>
    </source>
</evidence>
<name>A0A9D6LSF3_9BACT</name>
<dbReference type="HAMAP" id="MF_00138">
    <property type="entry name" value="GARS"/>
    <property type="match status" value="1"/>
</dbReference>
<dbReference type="InterPro" id="IPR011761">
    <property type="entry name" value="ATP-grasp"/>
</dbReference>
<dbReference type="SUPFAM" id="SSF56059">
    <property type="entry name" value="Glutathione synthetase ATP-binding domain-like"/>
    <property type="match status" value="1"/>
</dbReference>
<keyword evidence="5 14" id="KW-0436">Ligase</keyword>
<dbReference type="PROSITE" id="PS00184">
    <property type="entry name" value="GARS"/>
    <property type="match status" value="1"/>
</dbReference>
<accession>A0A9D6LSF3</accession>
<evidence type="ECO:0000256" key="4">
    <source>
        <dbReference type="ARBA" id="ARBA00013255"/>
    </source>
</evidence>
<keyword evidence="8 14" id="KW-0658">Purine biosynthesis</keyword>
<dbReference type="Proteomes" id="UP000808388">
    <property type="component" value="Unassembled WGS sequence"/>
</dbReference>
<evidence type="ECO:0000256" key="8">
    <source>
        <dbReference type="ARBA" id="ARBA00022755"/>
    </source>
</evidence>
<keyword evidence="7 15" id="KW-0547">Nucleotide-binding</keyword>
<evidence type="ECO:0000256" key="5">
    <source>
        <dbReference type="ARBA" id="ARBA00022598"/>
    </source>
</evidence>
<keyword evidence="10" id="KW-0464">Manganese</keyword>
<sequence>MTHSVLIIGGGGREHALACKLQQSPNVERIFILPGNAGTGMIGENVEIGIKNHAKIVEFVKENNIDLVVVGPDDPLADSMVDDLEAAGISIFGPTKAAAEIEWSKVFAKEFMQAEGIPTAEFQVFSDQKEANEYVKRQNFPVVIKASGLARGKGVIIAKNLLEAEKAIQDLMEHKIFGEAGKEIVIEEFLRGDEISIHVFCDGKNIAMFPSAQDHKQIFDNDEGPNTGGMGTITPVPWVNKTLMDQIKRTIVLPTIRGLEKRGRKFVGVLYPGLMITNHGPKVIEFNARFGDPEAQSYMRVLKTDLFEILSACVEARLDQIKIEWTYESACCVVLASGGYPGEYKKGISIDGLETTSSDAIIFHAGTKMQDGAIVTNGGRVLGVTATGKDLSSALGKAYARIKMIRFGGMQYRRDIGAKSSGK</sequence>
<evidence type="ECO:0000256" key="9">
    <source>
        <dbReference type="ARBA" id="ARBA00022840"/>
    </source>
</evidence>
<dbReference type="Gene3D" id="3.40.50.20">
    <property type="match status" value="1"/>
</dbReference>
<evidence type="ECO:0000259" key="16">
    <source>
        <dbReference type="PROSITE" id="PS50975"/>
    </source>
</evidence>
<comment type="caution">
    <text evidence="17">The sequence shown here is derived from an EMBL/GenBank/DDBJ whole genome shotgun (WGS) entry which is preliminary data.</text>
</comment>
<dbReference type="FunFam" id="3.30.1490.20:FF:000006">
    <property type="entry name" value="phosphoribosylamine--glycine ligase, chloroplastic-like"/>
    <property type="match status" value="1"/>
</dbReference>
<evidence type="ECO:0000256" key="12">
    <source>
        <dbReference type="ARBA" id="ARBA00042242"/>
    </source>
</evidence>
<dbReference type="Gene3D" id="3.90.600.10">
    <property type="entry name" value="Phosphoribosylglycinamide synthetase, C-terminal domain"/>
    <property type="match status" value="1"/>
</dbReference>
<dbReference type="SUPFAM" id="SSF52440">
    <property type="entry name" value="PreATP-grasp domain"/>
    <property type="match status" value="1"/>
</dbReference>
<dbReference type="Pfam" id="PF01071">
    <property type="entry name" value="GARS_A"/>
    <property type="match status" value="1"/>
</dbReference>
<dbReference type="Pfam" id="PF02843">
    <property type="entry name" value="GARS_C"/>
    <property type="match status" value="1"/>
</dbReference>
<evidence type="ECO:0000256" key="14">
    <source>
        <dbReference type="HAMAP-Rule" id="MF_00138"/>
    </source>
</evidence>
<organism evidence="17 18">
    <name type="scientific">Candidatus Sungiibacteriota bacterium</name>
    <dbReference type="NCBI Taxonomy" id="2750080"/>
    <lineage>
        <taxon>Bacteria</taxon>
        <taxon>Candidatus Sungiibacteriota</taxon>
    </lineage>
</organism>
<dbReference type="SUPFAM" id="SSF51246">
    <property type="entry name" value="Rudiment single hybrid motif"/>
    <property type="match status" value="1"/>
</dbReference>
<protein>
    <recommendedName>
        <fullName evidence="4 14">Phosphoribosylamine--glycine ligase</fullName>
        <ecNumber evidence="4 14">6.3.4.13</ecNumber>
    </recommendedName>
    <alternativeName>
        <fullName evidence="14">GARS</fullName>
    </alternativeName>
    <alternativeName>
        <fullName evidence="12 14">Glycinamide ribonucleotide synthetase</fullName>
    </alternativeName>
    <alternativeName>
        <fullName evidence="13 14">Phosphoribosylglycinamide synthetase</fullName>
    </alternativeName>
</protein>
<evidence type="ECO:0000256" key="1">
    <source>
        <dbReference type="ARBA" id="ARBA00001936"/>
    </source>
</evidence>
<evidence type="ECO:0000313" key="18">
    <source>
        <dbReference type="Proteomes" id="UP000808388"/>
    </source>
</evidence>